<feature type="transmembrane region" description="Helical" evidence="5">
    <location>
        <begin position="875"/>
        <end position="895"/>
    </location>
</feature>
<keyword evidence="5" id="KW-0812">Transmembrane</keyword>
<feature type="transmembrane region" description="Helical" evidence="5">
    <location>
        <begin position="843"/>
        <end position="863"/>
    </location>
</feature>
<feature type="transmembrane region" description="Helical" evidence="5">
    <location>
        <begin position="977"/>
        <end position="1003"/>
    </location>
</feature>
<proteinExistence type="predicted"/>
<protein>
    <recommendedName>
        <fullName evidence="6">FAD-binding domain-containing protein</fullName>
    </recommendedName>
</protein>
<keyword evidence="3" id="KW-0560">Oxidoreductase</keyword>
<evidence type="ECO:0000313" key="8">
    <source>
        <dbReference type="Proteomes" id="UP000285146"/>
    </source>
</evidence>
<dbReference type="Pfam" id="PF01494">
    <property type="entry name" value="FAD_binding_3"/>
    <property type="match status" value="1"/>
</dbReference>
<dbReference type="PANTHER" id="PTHR31726:SF2">
    <property type="entry name" value="PROTEIN ICE2"/>
    <property type="match status" value="1"/>
</dbReference>
<dbReference type="GO" id="GO:0005789">
    <property type="term" value="C:endoplasmic reticulum membrane"/>
    <property type="evidence" value="ECO:0007669"/>
    <property type="project" value="TreeGrafter"/>
</dbReference>
<feature type="region of interest" description="Disordered" evidence="4">
    <location>
        <begin position="605"/>
        <end position="633"/>
    </location>
</feature>
<keyword evidence="8" id="KW-1185">Reference proteome</keyword>
<feature type="transmembrane region" description="Helical" evidence="5">
    <location>
        <begin position="701"/>
        <end position="720"/>
    </location>
</feature>
<dbReference type="GO" id="GO:0048309">
    <property type="term" value="P:endoplasmic reticulum inheritance"/>
    <property type="evidence" value="ECO:0007669"/>
    <property type="project" value="TreeGrafter"/>
</dbReference>
<keyword evidence="1" id="KW-0285">Flavoprotein</keyword>
<dbReference type="AlphaFoldDB" id="A0A423VHM7"/>
<dbReference type="Proteomes" id="UP000285146">
    <property type="component" value="Unassembled WGS sequence"/>
</dbReference>
<gene>
    <name evidence="7" type="ORF">VPNG_10045</name>
</gene>
<evidence type="ECO:0000256" key="2">
    <source>
        <dbReference type="ARBA" id="ARBA00022827"/>
    </source>
</evidence>
<dbReference type="InParanoid" id="A0A423VHM7"/>
<dbReference type="GO" id="GO:0071949">
    <property type="term" value="F:FAD binding"/>
    <property type="evidence" value="ECO:0007669"/>
    <property type="project" value="InterPro"/>
</dbReference>
<evidence type="ECO:0000256" key="5">
    <source>
        <dbReference type="SAM" id="Phobius"/>
    </source>
</evidence>
<dbReference type="GO" id="GO:0000921">
    <property type="term" value="P:septin ring assembly"/>
    <property type="evidence" value="ECO:0007669"/>
    <property type="project" value="TreeGrafter"/>
</dbReference>
<dbReference type="SUPFAM" id="SSF51905">
    <property type="entry name" value="FAD/NAD(P)-binding domain"/>
    <property type="match status" value="1"/>
</dbReference>
<dbReference type="InterPro" id="IPR013635">
    <property type="entry name" value="Ice2"/>
</dbReference>
<dbReference type="GO" id="GO:0032541">
    <property type="term" value="C:cortical endoplasmic reticulum"/>
    <property type="evidence" value="ECO:0007669"/>
    <property type="project" value="TreeGrafter"/>
</dbReference>
<evidence type="ECO:0000259" key="6">
    <source>
        <dbReference type="Pfam" id="PF01494"/>
    </source>
</evidence>
<reference evidence="7 8" key="1">
    <citation type="submission" date="2015-09" db="EMBL/GenBank/DDBJ databases">
        <title>Host preference determinants of Valsa canker pathogens revealed by comparative genomics.</title>
        <authorList>
            <person name="Yin Z."/>
            <person name="Huang L."/>
        </authorList>
    </citation>
    <scope>NUCLEOTIDE SEQUENCE [LARGE SCALE GENOMIC DNA]</scope>
    <source>
        <strain evidence="7 8">SXYLt</strain>
    </source>
</reference>
<keyword evidence="2" id="KW-0274">FAD</keyword>
<feature type="transmembrane region" description="Helical" evidence="5">
    <location>
        <begin position="732"/>
        <end position="752"/>
    </location>
</feature>
<sequence length="1112" mass="123069">MTTEVKTDFLVVGAGPAGGGLASFLGQNGLKGILITSAPSTADSPRAHLVNPFALECLRDIEVEDDSMRLSLPPETIGAVRYSRSLLGQEIGNVHHWEGVPENAMNVKKYSPSRWVDLPQTYMEPILVNYATHNGFSVRLSTELLSAEKDAATNEWVCSIADHVRKDTFSIRTKFLFGADGGRSQVARLSNATFSKQPSKGVACNIIFKADLSHLMDNKLAQLHTIINPTANPRFGNSPVIRLVRPWNQWMIISAFTGRTQDQDPFKGVSRDDPELVKWIRDMLGLDDNPLTKDIPIDVERIDSWVVRETVANNFIPAENTFLLGDAAHRHPPVYGLGSNTCLQDAYNLAWKVAYVAKGLAGPKLLSSYNAERQPVGAQLVREANLGIIGHIKVWDALGMLADTEGERVRGLERLSKATPEGEEWRAKLHDAMESKMGEGKSLGLCMNQWYESDAVYLDDEAERRTLPEGFDRISDPYISTYPGNRLPHAWLSTKLSQKRISTHDLAGKGAFSLFTGHGGEAWKEAARRISEQTGIPIKTYQIGVGLDFHDIYRDWYTRRGVRESGCVLIRPDRYVTWRSVSVVDDTEVTLRKVLNRVLSRDEQRPDFEGSCSPSKPPAVHLDGLSPPAATPKPPARPVFLPSYDLQAPPFRASYPFSRPTTADAPFEMWAIFRVWSGAVYLLSIILSIPLAFDVGGRDSGLAYSLSIFLFYFLYSFIKAITPKESRVRSTFTNLLGIAQWIVLPSLLIWSLNRFSVDAGSTDWVSRTLGHVRPSAKHTESWQEWFFGQGGVLEHLTLGGWDRGLRYSSPVFQLLEGFCSLLVIQAAGQITRWLVNRGRSDTWVIILVVFSGSIMASAVYFLWRVTRFPQIGNLDATLIGVTVTSAVFLCAFGIGSGRGNPVESSLLFAYVVLCVYQIFTDYLPSPNGAAAQAAAEEQAAANQPEFPPLPPIIMASYSTLVHMLSQLPDAISSSLTFVWAAFQTITPSVIISLTYRIIVFYCATRIIPAVRESGARALMDEPSNFDDTSDAANKLMIFLSWFSPSILIAVYTSLLLQHFSVAATDGDGIGWTLRGGDAGGNPWRWFNVAATMALYAVELYLGKDEVSHWKTD</sequence>
<evidence type="ECO:0000256" key="3">
    <source>
        <dbReference type="ARBA" id="ARBA00023002"/>
    </source>
</evidence>
<dbReference type="InterPro" id="IPR036188">
    <property type="entry name" value="FAD/NAD-bd_sf"/>
</dbReference>
<evidence type="ECO:0000313" key="7">
    <source>
        <dbReference type="EMBL" id="ROV90534.1"/>
    </source>
</evidence>
<dbReference type="PANTHER" id="PTHR31726">
    <property type="entry name" value="PROTEIN ICE2"/>
    <property type="match status" value="1"/>
</dbReference>
<dbReference type="Pfam" id="PF08426">
    <property type="entry name" value="ICE2"/>
    <property type="match status" value="1"/>
</dbReference>
<keyword evidence="5" id="KW-1133">Transmembrane helix</keyword>
<dbReference type="GO" id="GO:0016491">
    <property type="term" value="F:oxidoreductase activity"/>
    <property type="evidence" value="ECO:0007669"/>
    <property type="project" value="UniProtKB-KW"/>
</dbReference>
<dbReference type="Pfam" id="PF21274">
    <property type="entry name" value="Rng_hyd_C"/>
    <property type="match status" value="1"/>
</dbReference>
<evidence type="ECO:0000256" key="1">
    <source>
        <dbReference type="ARBA" id="ARBA00022630"/>
    </source>
</evidence>
<dbReference type="OrthoDB" id="2690153at2759"/>
<feature type="transmembrane region" description="Helical" evidence="5">
    <location>
        <begin position="669"/>
        <end position="689"/>
    </location>
</feature>
<dbReference type="InterPro" id="IPR002938">
    <property type="entry name" value="FAD-bd"/>
</dbReference>
<evidence type="ECO:0000256" key="4">
    <source>
        <dbReference type="SAM" id="MobiDB-lite"/>
    </source>
</evidence>
<comment type="caution">
    <text evidence="7">The sequence shown here is derived from an EMBL/GenBank/DDBJ whole genome shotgun (WGS) entry which is preliminary data.</text>
</comment>
<dbReference type="PRINTS" id="PR00420">
    <property type="entry name" value="RNGMNOXGNASE"/>
</dbReference>
<feature type="transmembrane region" description="Helical" evidence="5">
    <location>
        <begin position="1035"/>
        <end position="1056"/>
    </location>
</feature>
<organism evidence="7 8">
    <name type="scientific">Cytospora leucostoma</name>
    <dbReference type="NCBI Taxonomy" id="1230097"/>
    <lineage>
        <taxon>Eukaryota</taxon>
        <taxon>Fungi</taxon>
        <taxon>Dikarya</taxon>
        <taxon>Ascomycota</taxon>
        <taxon>Pezizomycotina</taxon>
        <taxon>Sordariomycetes</taxon>
        <taxon>Sordariomycetidae</taxon>
        <taxon>Diaporthales</taxon>
        <taxon>Cytosporaceae</taxon>
        <taxon>Cytospora</taxon>
    </lineage>
</organism>
<accession>A0A423VHM7</accession>
<feature type="transmembrane region" description="Helical" evidence="5">
    <location>
        <begin position="1083"/>
        <end position="1101"/>
    </location>
</feature>
<dbReference type="Gene3D" id="3.30.9.10">
    <property type="entry name" value="D-Amino Acid Oxidase, subunit A, domain 2"/>
    <property type="match status" value="1"/>
</dbReference>
<dbReference type="GO" id="GO:0097038">
    <property type="term" value="C:perinuclear endoplasmic reticulum"/>
    <property type="evidence" value="ECO:0007669"/>
    <property type="project" value="TreeGrafter"/>
</dbReference>
<dbReference type="Gene3D" id="3.40.30.120">
    <property type="match status" value="1"/>
</dbReference>
<feature type="domain" description="FAD-binding" evidence="6">
    <location>
        <begin position="6"/>
        <end position="383"/>
    </location>
</feature>
<dbReference type="STRING" id="1230097.A0A423VHM7"/>
<dbReference type="EMBL" id="LKEB01000097">
    <property type="protein sequence ID" value="ROV90534.1"/>
    <property type="molecule type" value="Genomic_DNA"/>
</dbReference>
<keyword evidence="5" id="KW-0472">Membrane</keyword>
<dbReference type="Gene3D" id="3.50.50.60">
    <property type="entry name" value="FAD/NAD(P)-binding domain"/>
    <property type="match status" value="1"/>
</dbReference>
<feature type="transmembrane region" description="Helical" evidence="5">
    <location>
        <begin position="902"/>
        <end position="919"/>
    </location>
</feature>
<name>A0A423VHM7_9PEZI</name>